<comment type="catalytic activity">
    <reaction evidence="22">
        <text>a 1,2-diacyl-sn-glycero-3-phospho-(1D-myo-inositol-3,5-bisphosphate) + H2O = a 1,2-diacyl-sn-glycero-3-phospho-(1D-myo-inositol-5-phosphate) + phosphate</text>
        <dbReference type="Rhea" id="RHEA:39019"/>
        <dbReference type="ChEBI" id="CHEBI:15377"/>
        <dbReference type="ChEBI" id="CHEBI:43474"/>
        <dbReference type="ChEBI" id="CHEBI:57795"/>
        <dbReference type="ChEBI" id="CHEBI:57923"/>
        <dbReference type="EC" id="3.1.3.95"/>
    </reaction>
    <physiologicalReaction direction="left-to-right" evidence="22">
        <dbReference type="Rhea" id="RHEA:39020"/>
    </physiologicalReaction>
</comment>
<dbReference type="FunFam" id="3.90.190.10:FF:000041">
    <property type="entry name" value="phosphatidylinositol phosphatase PTPRQ isoform X1"/>
    <property type="match status" value="1"/>
</dbReference>
<protein>
    <recommendedName>
        <fullName evidence="26">Phosphatidylinositol phosphatase PTPRQ</fullName>
        <ecNumber evidence="6">3.1.3.67</ecNumber>
        <ecNumber evidence="5">3.1.3.86</ecNumber>
        <ecNumber evidence="4">3.1.3.95</ecNumber>
    </recommendedName>
    <alternativeName>
        <fullName evidence="27">Receptor-type tyrosine-protein phosphatase Q</fullName>
    </alternativeName>
</protein>
<keyword evidence="18" id="KW-1208">Phospholipid metabolism</keyword>
<feature type="domain" description="Fibronectin type-III" evidence="31">
    <location>
        <begin position="429"/>
        <end position="562"/>
    </location>
</feature>
<evidence type="ECO:0000256" key="22">
    <source>
        <dbReference type="ARBA" id="ARBA00045090"/>
    </source>
</evidence>
<evidence type="ECO:0000256" key="20">
    <source>
        <dbReference type="ARBA" id="ARBA00023377"/>
    </source>
</evidence>
<dbReference type="InterPro" id="IPR016130">
    <property type="entry name" value="Tyr_Pase_AS"/>
</dbReference>
<dbReference type="FunFam" id="2.60.40.10:FF:000937">
    <property type="entry name" value="phosphatidylinositol phosphatase PTPRQ isoform X1"/>
    <property type="match status" value="1"/>
</dbReference>
<feature type="domain" description="Fibronectin type-III" evidence="31">
    <location>
        <begin position="1527"/>
        <end position="1628"/>
    </location>
</feature>
<dbReference type="GO" id="GO:0016324">
    <property type="term" value="C:apical plasma membrane"/>
    <property type="evidence" value="ECO:0007669"/>
    <property type="project" value="UniProtKB-SubCell"/>
</dbReference>
<feature type="domain" description="Fibronectin type-III" evidence="31">
    <location>
        <begin position="94"/>
        <end position="189"/>
    </location>
</feature>
<accession>A0A835U203</accession>
<keyword evidence="14" id="KW-0443">Lipid metabolism</keyword>
<evidence type="ECO:0000256" key="6">
    <source>
        <dbReference type="ARBA" id="ARBA00013015"/>
    </source>
</evidence>
<name>A0A835U203_9PASS</name>
<evidence type="ECO:0000256" key="24">
    <source>
        <dbReference type="ARBA" id="ARBA00060472"/>
    </source>
</evidence>
<dbReference type="InterPro" id="IPR000242">
    <property type="entry name" value="PTP_cat"/>
</dbReference>
<keyword evidence="17" id="KW-0325">Glycoprotein</keyword>
<evidence type="ECO:0000256" key="19">
    <source>
        <dbReference type="ARBA" id="ARBA00023273"/>
    </source>
</evidence>
<feature type="domain" description="Fibronectin type-III" evidence="31">
    <location>
        <begin position="191"/>
        <end position="286"/>
    </location>
</feature>
<evidence type="ECO:0000256" key="14">
    <source>
        <dbReference type="ARBA" id="ARBA00023098"/>
    </source>
</evidence>
<dbReference type="GO" id="GO:0052629">
    <property type="term" value="F:phosphatidylinositol-3,5-bisphosphate 3-phosphatase activity"/>
    <property type="evidence" value="ECO:0007669"/>
    <property type="project" value="UniProtKB-EC"/>
</dbReference>
<dbReference type="Pfam" id="PF00041">
    <property type="entry name" value="fn3"/>
    <property type="match status" value="16"/>
</dbReference>
<dbReference type="EMBL" id="JADDUC010000015">
    <property type="protein sequence ID" value="KAG0127615.1"/>
    <property type="molecule type" value="Genomic_DNA"/>
</dbReference>
<evidence type="ECO:0000259" key="31">
    <source>
        <dbReference type="PROSITE" id="PS50853"/>
    </source>
</evidence>
<dbReference type="PROSITE" id="PS50055">
    <property type="entry name" value="TYR_PHOSPHATASE_PTP"/>
    <property type="match status" value="1"/>
</dbReference>
<dbReference type="PROSITE" id="PS50853">
    <property type="entry name" value="FN3"/>
    <property type="match status" value="17"/>
</dbReference>
<reference evidence="33 34" key="2">
    <citation type="journal article" date="2021" name="J. Hered.">
        <title>Feather Gene Expression Elucidates the Developmental Basis of Plumage Iridescence in African Starlings.</title>
        <authorList>
            <person name="Rubenstein D.R."/>
            <person name="Corvelo A."/>
            <person name="MacManes M.D."/>
            <person name="Maia R."/>
            <person name="Narzisi G."/>
            <person name="Rousaki A."/>
            <person name="Vandenabeele P."/>
            <person name="Shawkey M.D."/>
            <person name="Solomon J."/>
        </authorList>
    </citation>
    <scope>NUCLEOTIDE SEQUENCE [LARGE SCALE GENOMIC DNA]</scope>
    <source>
        <strain evidence="33">SS15</strain>
    </source>
</reference>
<evidence type="ECO:0000256" key="11">
    <source>
        <dbReference type="ARBA" id="ARBA00022801"/>
    </source>
</evidence>
<dbReference type="EMBL" id="JADDUC020000005">
    <property type="protein sequence ID" value="KAI1238976.1"/>
    <property type="molecule type" value="Genomic_DNA"/>
</dbReference>
<dbReference type="FunFam" id="2.60.40.10:FF:000478">
    <property type="entry name" value="Protein tyrosine phosphatase, receptor type Q"/>
    <property type="match status" value="3"/>
</dbReference>
<dbReference type="FunFam" id="2.60.40.10:FF:001266">
    <property type="entry name" value="Protein tyrosine phosphatase, receptor type Q"/>
    <property type="match status" value="1"/>
</dbReference>
<dbReference type="InterPro" id="IPR029021">
    <property type="entry name" value="Prot-tyrosine_phosphatase-like"/>
</dbReference>
<comment type="subcellular location">
    <subcellularLocation>
        <location evidence="1">Apical cell membrane</location>
        <topology evidence="1">Single-pass type I membrane protein</topology>
    </subcellularLocation>
    <subcellularLocation>
        <location evidence="24">Basal cell membrane</location>
        <topology evidence="24">Single-pass type I membrane protein</topology>
    </subcellularLocation>
    <subcellularLocation>
        <location evidence="2">Cell projection</location>
        <location evidence="2">Stereocilium</location>
    </subcellularLocation>
</comment>
<dbReference type="InterPro" id="IPR013783">
    <property type="entry name" value="Ig-like_fold"/>
</dbReference>
<feature type="domain" description="Fibronectin type-III" evidence="31">
    <location>
        <begin position="849"/>
        <end position="934"/>
    </location>
</feature>
<dbReference type="SMART" id="SM00060">
    <property type="entry name" value="FN3"/>
    <property type="match status" value="17"/>
</dbReference>
<feature type="domain" description="Fibronectin type-III" evidence="31">
    <location>
        <begin position="1136"/>
        <end position="1223"/>
    </location>
</feature>
<dbReference type="FunFam" id="2.60.40.10:FF:001147">
    <property type="entry name" value="phosphatidylinositol phosphatase PTPRQ isoform X3"/>
    <property type="match status" value="1"/>
</dbReference>
<dbReference type="Proteomes" id="UP000618051">
    <property type="component" value="Unassembled WGS sequence"/>
</dbReference>
<keyword evidence="15 28" id="KW-0472">Membrane</keyword>
<evidence type="ECO:0000313" key="32">
    <source>
        <dbReference type="EMBL" id="KAG0127615.1"/>
    </source>
</evidence>
<organism evidence="32">
    <name type="scientific">Lamprotornis superbus</name>
    <dbReference type="NCBI Taxonomy" id="245042"/>
    <lineage>
        <taxon>Eukaryota</taxon>
        <taxon>Metazoa</taxon>
        <taxon>Chordata</taxon>
        <taxon>Craniata</taxon>
        <taxon>Vertebrata</taxon>
        <taxon>Euteleostomi</taxon>
        <taxon>Archelosauria</taxon>
        <taxon>Archosauria</taxon>
        <taxon>Dinosauria</taxon>
        <taxon>Saurischia</taxon>
        <taxon>Theropoda</taxon>
        <taxon>Coelurosauria</taxon>
        <taxon>Aves</taxon>
        <taxon>Neognathae</taxon>
        <taxon>Neoaves</taxon>
        <taxon>Telluraves</taxon>
        <taxon>Australaves</taxon>
        <taxon>Passeriformes</taxon>
        <taxon>Sturnidae</taxon>
        <taxon>Lamprotornis</taxon>
    </lineage>
</organism>
<feature type="domain" description="Fibronectin type-III" evidence="31">
    <location>
        <begin position="1228"/>
        <end position="1321"/>
    </location>
</feature>
<dbReference type="PANTHER" id="PTHR46957">
    <property type="entry name" value="CYTOKINE RECEPTOR"/>
    <property type="match status" value="1"/>
</dbReference>
<evidence type="ECO:0000256" key="17">
    <source>
        <dbReference type="ARBA" id="ARBA00023180"/>
    </source>
</evidence>
<evidence type="ECO:0000313" key="33">
    <source>
        <dbReference type="EMBL" id="KAI1238976.1"/>
    </source>
</evidence>
<dbReference type="InterPro" id="IPR036116">
    <property type="entry name" value="FN3_sf"/>
</dbReference>
<evidence type="ECO:0000256" key="16">
    <source>
        <dbReference type="ARBA" id="ARBA00023170"/>
    </source>
</evidence>
<dbReference type="EC" id="3.1.3.67" evidence="6"/>
<evidence type="ECO:0000256" key="27">
    <source>
        <dbReference type="ARBA" id="ARBA00082323"/>
    </source>
</evidence>
<evidence type="ECO:0000256" key="2">
    <source>
        <dbReference type="ARBA" id="ARBA00004645"/>
    </source>
</evidence>
<dbReference type="Gene3D" id="3.90.190.10">
    <property type="entry name" value="Protein tyrosine phosphatase superfamily"/>
    <property type="match status" value="1"/>
</dbReference>
<comment type="catalytic activity">
    <reaction evidence="21">
        <text>a 1,2-diacyl-sn-glycero-3-phospho-(1D-myo-inositol-3,4,5-trisphosphate) + H2O = a 1,2-diacyl-sn-glycero-3-phospho-(1D-myo-inositol-4,5-bisphosphate) + phosphate</text>
        <dbReference type="Rhea" id="RHEA:25017"/>
        <dbReference type="ChEBI" id="CHEBI:15377"/>
        <dbReference type="ChEBI" id="CHEBI:43474"/>
        <dbReference type="ChEBI" id="CHEBI:57836"/>
        <dbReference type="ChEBI" id="CHEBI:58456"/>
        <dbReference type="EC" id="3.1.3.67"/>
    </reaction>
    <physiologicalReaction direction="left-to-right" evidence="21">
        <dbReference type="Rhea" id="RHEA:25018"/>
    </physiologicalReaction>
</comment>
<feature type="domain" description="Fibronectin type-III" evidence="31">
    <location>
        <begin position="663"/>
        <end position="752"/>
    </location>
</feature>
<dbReference type="Gene3D" id="2.60.40.10">
    <property type="entry name" value="Immunoglobulins"/>
    <property type="match status" value="17"/>
</dbReference>
<sequence length="2273" mass="253320">PAKPEGLKFFNISSYYFSLYWRLPYGLVDRFHVDLVPDHASVVILDLGVREYQADFSNVIPGTTYNVTVSAVSSSVYSSPASRTVTTNVTNPGPPVFLAGERVGSAGILLSWNTPLYPNGRILSYVVKYKEVCPWMQTAYTQVTTKPDSLEVLLTSLNPGTTYEIMVAAENSAGIGVFSDPFLFQTAESGKVVNLTVEALNSSAVNLIWYLPRQPNGKITSFKISVKHARSGIVVKDVLVKVEDLLSGRLPECNDKSESFLWSTTTPSTTFGKSTILTQTTATSSTEAPSQMSSVWSEPISFAVTNLRPYTTYLFEVSAVTTEAGYIDSAIVRTPESEDPPQNFAKSNITAKSFSVIWDPPTIVTGKFSYRVELYGPSGHVLDNSTKDHKFLFSNLVPFTTYDVYVGAETSAGVGPRTNLTVFTPADGAVSDLQLAEVEATYIKIIWRKPQQPNGIITQYRVKVHVQETLVTLENTILGDKNKTASPVIFTSVSGDNLPVINGAEKLHSALDNQYNIDILAEELSYVIKGLTPFTDYTISVSAFTAVGEGPPSVLTVRTHEQVPSSVQNISYKNISSSSVLLYWDPPANPNGKIIHYTVYAMELDTKRAFHETTSNNSLLMTGLKKYTNYKMRVTASTAIGESALSEENDVFVRTPEDEPDSPPQNLELINVTATEINLRWLPPEQPNGLITHYEVLYSDSNDFLIKNASSTSISLSEMKPYTLYNISVRAFTRLGYGNQSSFPLLVRTSETVPDSAPENITYRNISSMEIELSFFPPSIPNGIIQTYTIYLTRTNGTEQRVINTTLLTLHLNKYTEYTVEVSASTIMGEGVRSSPLHILTDEDAPSSPPRALSVKQLLGVTVKLSWKPPLEPNGFILYYTVYVWNKMSKRSVNVTETSLEFTDLEYNSSTRFGDGNIKSDTITFRTSEGAPSDPPKDVTYRNLTSTSIMLFWSAPQKPNGNILYYSVYFKNNSGIFIQNFTSYGNDSNVSVSPFVVLDDLAKYSHYTLWLTASTAFGDGNKTSEKIDVYTDQDIPEGFVENLVYQNISSSSVNVSWLPPSQPNGLVFFHVSLSLMQLGTSKILSFLTYNTSIIFDDLEKYTDYVLKITPATDKGSSEQHALSLHIRTDEDVPESAPVIKTFSNLSTTSVMLSWDPPVKPNGIIIRYDLNLFGPERNNSFSTTNNFIILEDLLPFTLYSIYASARTIKGPGPSAVLQFYTDESVPLAPPQNLTIINYTADSVWLKWDPSPQSNGVIMRYNFKIYQNNTEKLFFWDISGSNHEANLTGLEPYSPYFISVSAFTKLGNGNQFSNAVQFTTMESVPDAVQNIHCIATSWQSILVQWDPPASANGIITHYIIAVEGNATVFSSYDTLHTFRNLPSNVTYQIKIKAATSAGDGEEQICNASTPPEKVPSAPRDIVFSNVQSTSVTLQWRSPKSILGYFQNYKITTQLQSTHCSNWEAMECIEYEMHQYLYENVMDDWIENTVYGLKKYRWYRFAVAASTNVGYGSSSPWISTQTLPGSPDGPPENVTVLATSPHSINVSWREPAIITGPTSYLIDVTSVDNENYKARFLKTNEEDKVLEISDLKAFTRYSVVIIAFTGDVNAVLLEGKASSPVIEIFILVPEDPPNNITFQKIPDEVTKFQVTFVPPSEPNGNIQVYQAMVYNEDDPAAIQIHNLSVIEKKDQSVTAMIEGLKGGHTYNVSVYAINGAGAGPKIQLKITMDIKEPPRPKKKPAPVYDTNGALLVTDTTITIRMPICYYSDDHGPIKKIQVLVAEAGAQHDGNVTKWYDAYFNRPRPYFTNEGFPNPPCIEGKEDLSGKEEIYVIGADTTCLIPASQDKICNGPLKPRKQYLFKFRATNIKGQFTDSDYSDPVKTLGEGPTGRSVEVVLAATLCILSVVLLVAAVYAFARIRQKQKEGGTYSPRDAEIIDTKFKLDQLITVADLELKDERFTRPISKKSFLQHVEELCTNNNLKFQEEFSELPKFLEDLASTDADLPWNRSKNRFPNIKPYNNNRVKLMPDAGIPGSDYINASYGYLCPNEFIATQGPLPGTVGDFWRMVWETRAKTLVMLTQCFEKGRIRCHQYWPEDNKPVTVFGDIVITKLMEEIQIDWTIRDLKIERHGDCMMVRQCNFTSWPEHGVPETTAPIIHFVKLIRASRAHDNTPMVVHCSAGVGRTGVYIALDHLTQHVNDHDFVDIYGLVAELRSERMCMVQNLAQYIFLHQCVLDLLTTKGSSQPLCFVNYSALQKMDSLDGMEGDVELEWEETTM</sequence>
<proteinExistence type="inferred from homology"/>
<dbReference type="PROSITE" id="PS00383">
    <property type="entry name" value="TYR_PHOSPHATASE_1"/>
    <property type="match status" value="1"/>
</dbReference>
<dbReference type="CDD" id="cd14616">
    <property type="entry name" value="R-PTPc-Q"/>
    <property type="match status" value="1"/>
</dbReference>
<evidence type="ECO:0000256" key="15">
    <source>
        <dbReference type="ARBA" id="ARBA00023136"/>
    </source>
</evidence>
<keyword evidence="10" id="KW-0677">Repeat</keyword>
<keyword evidence="19" id="KW-0966">Cell projection</keyword>
<keyword evidence="12" id="KW-0904">Protein phosphatase</keyword>
<keyword evidence="9" id="KW-0732">Signal</keyword>
<evidence type="ECO:0000256" key="18">
    <source>
        <dbReference type="ARBA" id="ARBA00023264"/>
    </source>
</evidence>
<evidence type="ECO:0000256" key="4">
    <source>
        <dbReference type="ARBA" id="ARBA00012903"/>
    </source>
</evidence>
<evidence type="ECO:0000256" key="13">
    <source>
        <dbReference type="ARBA" id="ARBA00022989"/>
    </source>
</evidence>
<dbReference type="GO" id="GO:0034485">
    <property type="term" value="F:phosphatidylinositol-3,4,5-trisphosphate 5-phosphatase activity"/>
    <property type="evidence" value="ECO:0007669"/>
    <property type="project" value="UniProtKB-EC"/>
</dbReference>
<comment type="catalytic activity">
    <reaction evidence="23">
        <text>a 1,2-diacyl-sn-glycero-3-phospho-(1D-myo-inositol-3,5-bisphosphate) + H2O = a 1,2-diacyl-sn-glycero-3-phospho-(1D-myo-inositol-3-phosphate) + phosphate</text>
        <dbReference type="Rhea" id="RHEA:32955"/>
        <dbReference type="ChEBI" id="CHEBI:15377"/>
        <dbReference type="ChEBI" id="CHEBI:43474"/>
        <dbReference type="ChEBI" id="CHEBI:57923"/>
        <dbReference type="ChEBI" id="CHEBI:58088"/>
    </reaction>
    <physiologicalReaction direction="left-to-right" evidence="23">
        <dbReference type="Rhea" id="RHEA:32956"/>
    </physiologicalReaction>
</comment>
<feature type="non-terminal residue" evidence="32">
    <location>
        <position position="2273"/>
    </location>
</feature>
<dbReference type="GO" id="GO:0043235">
    <property type="term" value="C:receptor complex"/>
    <property type="evidence" value="ECO:0007669"/>
    <property type="project" value="TreeGrafter"/>
</dbReference>
<evidence type="ECO:0000256" key="21">
    <source>
        <dbReference type="ARBA" id="ARBA00043760"/>
    </source>
</evidence>
<evidence type="ECO:0000256" key="3">
    <source>
        <dbReference type="ARBA" id="ARBA00010504"/>
    </source>
</evidence>
<evidence type="ECO:0000259" key="30">
    <source>
        <dbReference type="PROSITE" id="PS50056"/>
    </source>
</evidence>
<feature type="domain" description="Fibronectin type-III" evidence="31">
    <location>
        <begin position="1415"/>
        <end position="1522"/>
    </location>
</feature>
<feature type="domain" description="Fibronectin type-III" evidence="31">
    <location>
        <begin position="3"/>
        <end position="93"/>
    </location>
</feature>
<comment type="similarity">
    <text evidence="3">Belongs to the protein-tyrosine phosphatase family. Receptor class 2A subfamily.</text>
</comment>
<reference evidence="33" key="3">
    <citation type="submission" date="2022-01" db="EMBL/GenBank/DDBJ databases">
        <authorList>
            <person name="Rubenstein D.R."/>
        </authorList>
    </citation>
    <scope>NUCLEOTIDE SEQUENCE</scope>
    <source>
        <strain evidence="33">SS15</strain>
        <tissue evidence="33">Liver</tissue>
    </source>
</reference>
<feature type="domain" description="Fibronectin type-III" evidence="31">
    <location>
        <begin position="563"/>
        <end position="658"/>
    </location>
</feature>
<evidence type="ECO:0000259" key="29">
    <source>
        <dbReference type="PROSITE" id="PS50055"/>
    </source>
</evidence>
<dbReference type="InterPro" id="IPR003595">
    <property type="entry name" value="Tyr_Pase_cat"/>
</dbReference>
<comment type="subunit">
    <text evidence="25">Interacts with TPRN. TPRN, CLIC5 and PTPQR form concentric rings at the base of stereocilia and may form a complex.</text>
</comment>
<dbReference type="PROSITE" id="PS50056">
    <property type="entry name" value="TYR_PHOSPHATASE_2"/>
    <property type="match status" value="1"/>
</dbReference>
<feature type="domain" description="Fibronectin type-III" evidence="31">
    <location>
        <begin position="1039"/>
        <end position="1131"/>
    </location>
</feature>
<evidence type="ECO:0000256" key="8">
    <source>
        <dbReference type="ARBA" id="ARBA00022692"/>
    </source>
</evidence>
<dbReference type="SMART" id="SM00194">
    <property type="entry name" value="PTPc"/>
    <property type="match status" value="1"/>
</dbReference>
<dbReference type="PRINTS" id="PR00700">
    <property type="entry name" value="PRTYPHPHTASE"/>
</dbReference>
<comment type="catalytic activity">
    <reaction evidence="20">
        <text>a 1,2-diacyl-sn-glycero-3-phospho-(1D-myo-inositol-3,4,5-trisphosphate) + H2O = a 1,2-diacyl-sn-glycero-3-phospho-(1D-myo-inositol-3,4-bisphosphate) + phosphate</text>
        <dbReference type="Rhea" id="RHEA:25528"/>
        <dbReference type="ChEBI" id="CHEBI:15377"/>
        <dbReference type="ChEBI" id="CHEBI:43474"/>
        <dbReference type="ChEBI" id="CHEBI:57658"/>
        <dbReference type="ChEBI" id="CHEBI:57836"/>
        <dbReference type="EC" id="3.1.3.86"/>
    </reaction>
    <physiologicalReaction direction="left-to-right" evidence="20">
        <dbReference type="Rhea" id="RHEA:25529"/>
    </physiologicalReaction>
</comment>
<dbReference type="SUPFAM" id="SSF52799">
    <property type="entry name" value="(Phosphotyrosine protein) phosphatases II"/>
    <property type="match status" value="1"/>
</dbReference>
<dbReference type="FunFam" id="2.60.40.10:FF:000869">
    <property type="entry name" value="Protein tyrosine phosphatase, receptor type Q"/>
    <property type="match status" value="1"/>
</dbReference>
<dbReference type="FunFam" id="2.60.40.10:FF:001685">
    <property type="entry name" value="phosphatidylinositol phosphatase PTPRQ isoform X2"/>
    <property type="match status" value="1"/>
</dbReference>
<feature type="domain" description="Fibronectin type-III" evidence="31">
    <location>
        <begin position="1629"/>
        <end position="1730"/>
    </location>
</feature>
<keyword evidence="34" id="KW-1185">Reference proteome</keyword>
<keyword evidence="13 28" id="KW-1133">Transmembrane helix</keyword>
<feature type="domain" description="Tyrosine-protein phosphatase" evidence="29">
    <location>
        <begin position="1979"/>
        <end position="2233"/>
    </location>
</feature>
<evidence type="ECO:0000256" key="28">
    <source>
        <dbReference type="SAM" id="Phobius"/>
    </source>
</evidence>
<evidence type="ECO:0000313" key="34">
    <source>
        <dbReference type="Proteomes" id="UP000618051"/>
    </source>
</evidence>
<dbReference type="Pfam" id="PF00102">
    <property type="entry name" value="Y_phosphatase"/>
    <property type="match status" value="1"/>
</dbReference>
<dbReference type="EC" id="3.1.3.95" evidence="4"/>
<gene>
    <name evidence="33" type="ORF">IHE44_0012074</name>
    <name evidence="32" type="ORF">IHE44_002730</name>
</gene>
<evidence type="ECO:0000256" key="1">
    <source>
        <dbReference type="ARBA" id="ARBA00004247"/>
    </source>
</evidence>
<dbReference type="SUPFAM" id="SSF49265">
    <property type="entry name" value="Fibronectin type III"/>
    <property type="match status" value="10"/>
</dbReference>
<evidence type="ECO:0000256" key="7">
    <source>
        <dbReference type="ARBA" id="ARBA00022475"/>
    </source>
</evidence>
<feature type="transmembrane region" description="Helical" evidence="28">
    <location>
        <begin position="1891"/>
        <end position="1913"/>
    </location>
</feature>
<evidence type="ECO:0000256" key="12">
    <source>
        <dbReference type="ARBA" id="ARBA00022912"/>
    </source>
</evidence>
<dbReference type="FunFam" id="2.60.40.10:FF:001645">
    <property type="entry name" value="Protein tyrosine phosphatase, receptor type Q"/>
    <property type="match status" value="1"/>
</dbReference>
<dbReference type="GO" id="GO:0016314">
    <property type="term" value="F:phosphatidylinositol-3,4,5-trisphosphate 3-phosphatase activity"/>
    <property type="evidence" value="ECO:0007669"/>
    <property type="project" value="UniProtKB-EC"/>
</dbReference>
<keyword evidence="8 28" id="KW-0812">Transmembrane</keyword>
<keyword evidence="11" id="KW-0378">Hydrolase</keyword>
<dbReference type="InterPro" id="IPR003961">
    <property type="entry name" value="FN3_dom"/>
</dbReference>
<feature type="domain" description="Tyrosine specific protein phosphatases" evidence="30">
    <location>
        <begin position="2153"/>
        <end position="2224"/>
    </location>
</feature>
<dbReference type="GO" id="GO:0006629">
    <property type="term" value="P:lipid metabolic process"/>
    <property type="evidence" value="ECO:0007669"/>
    <property type="project" value="UniProtKB-KW"/>
</dbReference>
<dbReference type="GO" id="GO:0032420">
    <property type="term" value="C:stereocilium"/>
    <property type="evidence" value="ECO:0007669"/>
    <property type="project" value="UniProtKB-SubCell"/>
</dbReference>
<dbReference type="InterPro" id="IPR000387">
    <property type="entry name" value="Tyr_Pase_dom"/>
</dbReference>
<dbReference type="FunFam" id="2.60.40.10:FF:001217">
    <property type="entry name" value="phosphatidylinositol phosphatase PTPRQ isoform X2"/>
    <property type="match status" value="1"/>
</dbReference>
<evidence type="ECO:0000256" key="25">
    <source>
        <dbReference type="ARBA" id="ARBA00063599"/>
    </source>
</evidence>
<dbReference type="InterPro" id="IPR050713">
    <property type="entry name" value="RTP_Phos/Ushers"/>
</dbReference>
<evidence type="ECO:0000256" key="10">
    <source>
        <dbReference type="ARBA" id="ARBA00022737"/>
    </source>
</evidence>
<feature type="domain" description="Fibronectin type-III" evidence="31">
    <location>
        <begin position="757"/>
        <end position="844"/>
    </location>
</feature>
<keyword evidence="16" id="KW-0675">Receptor</keyword>
<evidence type="ECO:0000256" key="5">
    <source>
        <dbReference type="ARBA" id="ARBA00012981"/>
    </source>
</evidence>
<dbReference type="OrthoDB" id="10253954at2759"/>
<reference evidence="32" key="1">
    <citation type="submission" date="2020-10" db="EMBL/GenBank/DDBJ databases">
        <title>Feather gene expression reveals the developmental basis of iridescence in African starlings.</title>
        <authorList>
            <person name="Rubenstein D.R."/>
        </authorList>
    </citation>
    <scope>NUCLEOTIDE SEQUENCE</scope>
    <source>
        <strain evidence="32">SS15</strain>
        <tissue evidence="32">Liver</tissue>
    </source>
</reference>
<evidence type="ECO:0000256" key="23">
    <source>
        <dbReference type="ARBA" id="ARBA00052324"/>
    </source>
</evidence>
<feature type="domain" description="Fibronectin type-III" evidence="31">
    <location>
        <begin position="1325"/>
        <end position="1410"/>
    </location>
</feature>
<comment type="caution">
    <text evidence="32">The sequence shown here is derived from an EMBL/GenBank/DDBJ whole genome shotgun (WGS) entry which is preliminary data.</text>
</comment>
<keyword evidence="7" id="KW-1003">Cell membrane</keyword>
<dbReference type="GO" id="GO:0009925">
    <property type="term" value="C:basal plasma membrane"/>
    <property type="evidence" value="ECO:0007669"/>
    <property type="project" value="UniProtKB-SubCell"/>
</dbReference>
<dbReference type="GO" id="GO:0004725">
    <property type="term" value="F:protein tyrosine phosphatase activity"/>
    <property type="evidence" value="ECO:0007669"/>
    <property type="project" value="InterPro"/>
</dbReference>
<dbReference type="SMART" id="SM00404">
    <property type="entry name" value="PTPc_motif"/>
    <property type="match status" value="1"/>
</dbReference>
<evidence type="ECO:0000256" key="26">
    <source>
        <dbReference type="ARBA" id="ARBA00071873"/>
    </source>
</evidence>
<feature type="domain" description="Fibronectin type-III" evidence="31">
    <location>
        <begin position="935"/>
        <end position="1034"/>
    </location>
</feature>
<feature type="domain" description="Fibronectin type-III" evidence="31">
    <location>
        <begin position="340"/>
        <end position="428"/>
    </location>
</feature>
<evidence type="ECO:0000256" key="9">
    <source>
        <dbReference type="ARBA" id="ARBA00022729"/>
    </source>
</evidence>
<dbReference type="PANTHER" id="PTHR46957:SF1">
    <property type="entry name" value="PHOSPHATIDYLINOSITOL PHOSPHATASE PTPRQ"/>
    <property type="match status" value="1"/>
</dbReference>
<dbReference type="EC" id="3.1.3.86" evidence="5"/>
<dbReference type="CDD" id="cd00063">
    <property type="entry name" value="FN3"/>
    <property type="match status" value="14"/>
</dbReference>